<evidence type="ECO:0000256" key="3">
    <source>
        <dbReference type="ARBA" id="ARBA00022833"/>
    </source>
</evidence>
<protein>
    <submittedName>
        <fullName evidence="10">Pathway-specific nitrogen regulator</fullName>
    </submittedName>
</protein>
<keyword evidence="3" id="KW-0862">Zinc</keyword>
<dbReference type="InterPro" id="IPR007219">
    <property type="entry name" value="XnlR_reg_dom"/>
</dbReference>
<dbReference type="SMART" id="SM00066">
    <property type="entry name" value="GAL4"/>
    <property type="match status" value="1"/>
</dbReference>
<feature type="region of interest" description="Disordered" evidence="8">
    <location>
        <begin position="1"/>
        <end position="34"/>
    </location>
</feature>
<proteinExistence type="predicted"/>
<feature type="compositionally biased region" description="Polar residues" evidence="8">
    <location>
        <begin position="669"/>
        <end position="685"/>
    </location>
</feature>
<dbReference type="PROSITE" id="PS50048">
    <property type="entry name" value="ZN2_CY6_FUNGAL_2"/>
    <property type="match status" value="1"/>
</dbReference>
<keyword evidence="2" id="KW-0479">Metal-binding</keyword>
<dbReference type="EMBL" id="ML987195">
    <property type="protein sequence ID" value="KAF2248859.1"/>
    <property type="molecule type" value="Genomic_DNA"/>
</dbReference>
<feature type="compositionally biased region" description="Polar residues" evidence="8">
    <location>
        <begin position="746"/>
        <end position="779"/>
    </location>
</feature>
<dbReference type="Pfam" id="PF00172">
    <property type="entry name" value="Zn_clus"/>
    <property type="match status" value="1"/>
</dbReference>
<comment type="subcellular location">
    <subcellularLocation>
        <location evidence="1">Nucleus</location>
    </subcellularLocation>
</comment>
<dbReference type="Pfam" id="PF04082">
    <property type="entry name" value="Fungal_trans"/>
    <property type="match status" value="1"/>
</dbReference>
<dbReference type="PANTHER" id="PTHR31313">
    <property type="entry name" value="TY1 ENHANCER ACTIVATOR"/>
    <property type="match status" value="1"/>
</dbReference>
<dbReference type="GO" id="GO:0008270">
    <property type="term" value="F:zinc ion binding"/>
    <property type="evidence" value="ECO:0007669"/>
    <property type="project" value="InterPro"/>
</dbReference>
<dbReference type="SUPFAM" id="SSF57701">
    <property type="entry name" value="Zn2/Cys6 DNA-binding domain"/>
    <property type="match status" value="1"/>
</dbReference>
<keyword evidence="4" id="KW-0805">Transcription regulation</keyword>
<feature type="domain" description="Zn(2)-C6 fungal-type" evidence="9">
    <location>
        <begin position="41"/>
        <end position="72"/>
    </location>
</feature>
<dbReference type="Proteomes" id="UP000800094">
    <property type="component" value="Unassembled WGS sequence"/>
</dbReference>
<dbReference type="GeneID" id="54576981"/>
<keyword evidence="7" id="KW-0539">Nucleus</keyword>
<dbReference type="GO" id="GO:0005634">
    <property type="term" value="C:nucleus"/>
    <property type="evidence" value="ECO:0007669"/>
    <property type="project" value="UniProtKB-SubCell"/>
</dbReference>
<dbReference type="SMART" id="SM00906">
    <property type="entry name" value="Fungal_trans"/>
    <property type="match status" value="1"/>
</dbReference>
<evidence type="ECO:0000256" key="8">
    <source>
        <dbReference type="SAM" id="MobiDB-lite"/>
    </source>
</evidence>
<reference evidence="10" key="1">
    <citation type="journal article" date="2020" name="Stud. Mycol.">
        <title>101 Dothideomycetes genomes: a test case for predicting lifestyles and emergence of pathogens.</title>
        <authorList>
            <person name="Haridas S."/>
            <person name="Albert R."/>
            <person name="Binder M."/>
            <person name="Bloem J."/>
            <person name="Labutti K."/>
            <person name="Salamov A."/>
            <person name="Andreopoulos B."/>
            <person name="Baker S."/>
            <person name="Barry K."/>
            <person name="Bills G."/>
            <person name="Bluhm B."/>
            <person name="Cannon C."/>
            <person name="Castanera R."/>
            <person name="Culley D."/>
            <person name="Daum C."/>
            <person name="Ezra D."/>
            <person name="Gonzalez J."/>
            <person name="Henrissat B."/>
            <person name="Kuo A."/>
            <person name="Liang C."/>
            <person name="Lipzen A."/>
            <person name="Lutzoni F."/>
            <person name="Magnuson J."/>
            <person name="Mondo S."/>
            <person name="Nolan M."/>
            <person name="Ohm R."/>
            <person name="Pangilinan J."/>
            <person name="Park H.-J."/>
            <person name="Ramirez L."/>
            <person name="Alfaro M."/>
            <person name="Sun H."/>
            <person name="Tritt A."/>
            <person name="Yoshinaga Y."/>
            <person name="Zwiers L.-H."/>
            <person name="Turgeon B."/>
            <person name="Goodwin S."/>
            <person name="Spatafora J."/>
            <person name="Crous P."/>
            <person name="Grigoriev I."/>
        </authorList>
    </citation>
    <scope>NUCLEOTIDE SEQUENCE</scope>
    <source>
        <strain evidence="10">CBS 122368</strain>
    </source>
</reference>
<evidence type="ECO:0000256" key="1">
    <source>
        <dbReference type="ARBA" id="ARBA00004123"/>
    </source>
</evidence>
<name>A0A6A6IF95_9PLEO</name>
<dbReference type="OrthoDB" id="2162761at2759"/>
<evidence type="ECO:0000256" key="5">
    <source>
        <dbReference type="ARBA" id="ARBA00023125"/>
    </source>
</evidence>
<dbReference type="PANTHER" id="PTHR31313:SF81">
    <property type="entry name" value="TY1 ENHANCER ACTIVATOR"/>
    <property type="match status" value="1"/>
</dbReference>
<dbReference type="AlphaFoldDB" id="A0A6A6IF95"/>
<feature type="compositionally biased region" description="Polar residues" evidence="8">
    <location>
        <begin position="705"/>
        <end position="715"/>
    </location>
</feature>
<dbReference type="Gene3D" id="4.10.240.10">
    <property type="entry name" value="Zn(2)-C6 fungal-type DNA-binding domain"/>
    <property type="match status" value="1"/>
</dbReference>
<feature type="region of interest" description="Disordered" evidence="8">
    <location>
        <begin position="705"/>
        <end position="782"/>
    </location>
</feature>
<dbReference type="RefSeq" id="XP_033683863.1">
    <property type="nucleotide sequence ID" value="XM_033823651.1"/>
</dbReference>
<evidence type="ECO:0000256" key="4">
    <source>
        <dbReference type="ARBA" id="ARBA00023015"/>
    </source>
</evidence>
<dbReference type="CDD" id="cd12148">
    <property type="entry name" value="fungal_TF_MHR"/>
    <property type="match status" value="1"/>
</dbReference>
<accession>A0A6A6IF95</accession>
<dbReference type="GO" id="GO:0000981">
    <property type="term" value="F:DNA-binding transcription factor activity, RNA polymerase II-specific"/>
    <property type="evidence" value="ECO:0007669"/>
    <property type="project" value="InterPro"/>
</dbReference>
<evidence type="ECO:0000256" key="6">
    <source>
        <dbReference type="ARBA" id="ARBA00023163"/>
    </source>
</evidence>
<evidence type="ECO:0000256" key="2">
    <source>
        <dbReference type="ARBA" id="ARBA00022723"/>
    </source>
</evidence>
<keyword evidence="5" id="KW-0238">DNA-binding</keyword>
<evidence type="ECO:0000256" key="7">
    <source>
        <dbReference type="ARBA" id="ARBA00023242"/>
    </source>
</evidence>
<dbReference type="InterPro" id="IPR001138">
    <property type="entry name" value="Zn2Cys6_DnaBD"/>
</dbReference>
<dbReference type="InterPro" id="IPR051615">
    <property type="entry name" value="Transcr_Regulatory_Elem"/>
</dbReference>
<keyword evidence="6" id="KW-0804">Transcription</keyword>
<organism evidence="10 11">
    <name type="scientific">Trematosphaeria pertusa</name>
    <dbReference type="NCBI Taxonomy" id="390896"/>
    <lineage>
        <taxon>Eukaryota</taxon>
        <taxon>Fungi</taxon>
        <taxon>Dikarya</taxon>
        <taxon>Ascomycota</taxon>
        <taxon>Pezizomycotina</taxon>
        <taxon>Dothideomycetes</taxon>
        <taxon>Pleosporomycetidae</taxon>
        <taxon>Pleosporales</taxon>
        <taxon>Massarineae</taxon>
        <taxon>Trematosphaeriaceae</taxon>
        <taxon>Trematosphaeria</taxon>
    </lineage>
</organism>
<dbReference type="CDD" id="cd00067">
    <property type="entry name" value="GAL4"/>
    <property type="match status" value="1"/>
</dbReference>
<dbReference type="GO" id="GO:0006351">
    <property type="term" value="P:DNA-templated transcription"/>
    <property type="evidence" value="ECO:0007669"/>
    <property type="project" value="InterPro"/>
</dbReference>
<sequence length="875" mass="96551">MDISTGIPSEADAPPNKGRRKGKKDGANDDGNKKRRCISSACVPCRKRKSKCDGTTPACSACAAVYNTECVYDPNSDHRRKGVYKKDIDNLKTRNSTLQTLIQAILNYPEDEVAALVQQIRTCESLDAVAEAIIARENGEEVDDEQVSPFASPALAAQPTFESQLSGKMGELRLEDGSTRYIGGTSHLIYLGAGNEEADSPANYSNLEQFQQTEDPLTSWTTVTSDPELVRHLINMYFCWHYSFFTTLSKHLFWKEFQMGKPPPGSRRKTEYCTPLLVNAMLALGCHFTSWPAARAVRDDSATAGDHFFKEAKRLILEGDLHEVPALTTVEALALMSVREAGCGREAKGWVYSGMSFRMACDLGLNLGMASKEGIDEAEEDARRITFWGCFLFDKCWSNYLGRLPQLPNTIVTVPKFEVFPVEDSETWSAYTDSGVSQAHSQPSRTRAVALQISKLCEISSDLMNYFYNPIDMDKAKGKQAELKKLSDIHQRLETWRRELPKELEPKEGGLPHMLVMHMFFQLLYIHLFRPFLKYNPNNSPLPAHVSPRKLCTQAAAMISKLLRLYKRSHGLRQICNIVVYIAHSACTIHLLNLPEKNARRDIIHGVKHLEEIAEGWLCARRTLGILSVLGKRWKVELPEEATTVLARTDAKFGPWTDVSTPRPVKSLEPTQQPIEDAQQTQTSPALQPYSMSLASTATQFFDRSGNSLSMSSQAEAAHRTSEARSLPPNDANPLAYPRAQRQPADLQQQSGSTAATPASTQGRQSIDAASSSGNSPSQLFGGVDQLIREGQDWWLRDQNQLAVGFDNWNYNADDIASWFASQAGGAIGSPGTTGGGFATSPVLANGAGADGGGLNGVNGLYGGGIPYNEQDWYQ</sequence>
<keyword evidence="11" id="KW-1185">Reference proteome</keyword>
<evidence type="ECO:0000259" key="9">
    <source>
        <dbReference type="PROSITE" id="PS50048"/>
    </source>
</evidence>
<evidence type="ECO:0000313" key="11">
    <source>
        <dbReference type="Proteomes" id="UP000800094"/>
    </source>
</evidence>
<evidence type="ECO:0000313" key="10">
    <source>
        <dbReference type="EMBL" id="KAF2248859.1"/>
    </source>
</evidence>
<dbReference type="InterPro" id="IPR036864">
    <property type="entry name" value="Zn2-C6_fun-type_DNA-bd_sf"/>
</dbReference>
<gene>
    <name evidence="10" type="ORF">BU26DRAFT_426001</name>
</gene>
<dbReference type="GO" id="GO:0003677">
    <property type="term" value="F:DNA binding"/>
    <property type="evidence" value="ECO:0007669"/>
    <property type="project" value="UniProtKB-KW"/>
</dbReference>
<dbReference type="PROSITE" id="PS00463">
    <property type="entry name" value="ZN2_CY6_FUNGAL_1"/>
    <property type="match status" value="1"/>
</dbReference>
<feature type="region of interest" description="Disordered" evidence="8">
    <location>
        <begin position="656"/>
        <end position="685"/>
    </location>
</feature>